<dbReference type="Gene3D" id="3.40.50.300">
    <property type="entry name" value="P-loop containing nucleotide triphosphate hydrolases"/>
    <property type="match status" value="1"/>
</dbReference>
<dbReference type="OrthoDB" id="9801813at2"/>
<keyword evidence="2" id="KW-0540">Nuclease</keyword>
<evidence type="ECO:0000313" key="2">
    <source>
        <dbReference type="EMBL" id="TCL48437.1"/>
    </source>
</evidence>
<keyword evidence="3" id="KW-1185">Reference proteome</keyword>
<dbReference type="AlphaFoldDB" id="A0A4R1QEW7"/>
<dbReference type="GO" id="GO:0004519">
    <property type="term" value="F:endonuclease activity"/>
    <property type="evidence" value="ECO:0007669"/>
    <property type="project" value="UniProtKB-KW"/>
</dbReference>
<comment type="caution">
    <text evidence="2">The sequence shown here is derived from an EMBL/GenBank/DDBJ whole genome shotgun (WGS) entry which is preliminary data.</text>
</comment>
<dbReference type="RefSeq" id="WP_015863622.1">
    <property type="nucleotide sequence ID" value="NZ_SLUL01000009.1"/>
</dbReference>
<dbReference type="PANTHER" id="PTHR43581:SF4">
    <property type="entry name" value="ATP_GTP PHOSPHATASE"/>
    <property type="match status" value="1"/>
</dbReference>
<dbReference type="InterPro" id="IPR051396">
    <property type="entry name" value="Bact_Antivir_Def_Nuclease"/>
</dbReference>
<evidence type="ECO:0000313" key="3">
    <source>
        <dbReference type="Proteomes" id="UP000295658"/>
    </source>
</evidence>
<gene>
    <name evidence="2" type="ORF">EDD69_10967</name>
</gene>
<dbReference type="Proteomes" id="UP000295658">
    <property type="component" value="Unassembled WGS sequence"/>
</dbReference>
<feature type="domain" description="Endonuclease GajA/Old nuclease/RecF-like AAA" evidence="1">
    <location>
        <begin position="1"/>
        <end position="387"/>
    </location>
</feature>
<dbReference type="EMBL" id="SLUL01000009">
    <property type="protein sequence ID" value="TCL48437.1"/>
    <property type="molecule type" value="Genomic_DNA"/>
</dbReference>
<evidence type="ECO:0000259" key="1">
    <source>
        <dbReference type="Pfam" id="PF13175"/>
    </source>
</evidence>
<proteinExistence type="predicted"/>
<protein>
    <submittedName>
        <fullName evidence="2">Putative ATP-dependent endonuclease of OLD family</fullName>
    </submittedName>
</protein>
<sequence length="634" mass="73933">MKLHSLYLKNFRGYREEVINFSENMNVIIGKNDIGKSTLMEALEIFFNGENKDALVKPEIEDCNVNSTEKVMEIGACFTFEEEEITIIDSSNPTSLKEEYLLNKDGLLEIRKVWDCSKDKITASSLKVYLVAHYPKGIDKPLITLKQEELRKELRTIADKIDDYDLINKNKNAEMRKALYKHLVNEDTEFETRFIEIQKIDKDSKNIWDKIKSNLPLYFLFQSDRTNSDNDSEVQNPLKIATKKALAEMEDQLSHIVEEVDKKVSAIAEDTINKLKDFNGEIANRLKTNLNLKSWDSLFSFQLESDDGIPLNKRGSGIRRLILLSYFRAEAERIAEEKNNKNIIYAIEEPETSQHPNFQRMIIDSLLKISSDDKHQVIITTHTPEIAKMVDLDSLIFISKDEYGPQIVRKEEEKLKGIVRSLGILPTIESKVVICVEGENDINFLRNINQAIDDFKDIIDLEKSNITMIGMKGSNLVNWVNRNYLRNSNVIEFHLYDNDREDYRKTIEEIKANRDGRRFGELTSKREMENYIPPELIEEEFGINLDLEKMDWDNIDVPKVLVSKGVMQHIKCPKKREEAIKERLNGQLSKKIRKEHLIYSNSYEEIKSWFEQIADLCDKNWYEQFLQTPHHSLK</sequence>
<keyword evidence="2" id="KW-0378">Hydrolase</keyword>
<dbReference type="InterPro" id="IPR041685">
    <property type="entry name" value="AAA_GajA/Old/RecF-like"/>
</dbReference>
<organism evidence="2 3">
    <name type="scientific">Thermolongibacillus altinsuensis</name>
    <dbReference type="NCBI Taxonomy" id="575256"/>
    <lineage>
        <taxon>Bacteria</taxon>
        <taxon>Bacillati</taxon>
        <taxon>Bacillota</taxon>
        <taxon>Bacilli</taxon>
        <taxon>Bacillales</taxon>
        <taxon>Anoxybacillaceae</taxon>
        <taxon>Thermolongibacillus</taxon>
    </lineage>
</organism>
<reference evidence="2 3" key="1">
    <citation type="submission" date="2019-03" db="EMBL/GenBank/DDBJ databases">
        <title>Genomic Encyclopedia of Type Strains, Phase IV (KMG-IV): sequencing the most valuable type-strain genomes for metagenomic binning, comparative biology and taxonomic classification.</title>
        <authorList>
            <person name="Goeker M."/>
        </authorList>
    </citation>
    <scope>NUCLEOTIDE SEQUENCE [LARGE SCALE GENOMIC DNA]</scope>
    <source>
        <strain evidence="2 3">DSM 24979</strain>
    </source>
</reference>
<dbReference type="PANTHER" id="PTHR43581">
    <property type="entry name" value="ATP/GTP PHOSPHATASE"/>
    <property type="match status" value="1"/>
</dbReference>
<keyword evidence="2" id="KW-0255">Endonuclease</keyword>
<name>A0A4R1QEW7_9BACL</name>
<dbReference type="Pfam" id="PF13175">
    <property type="entry name" value="AAA_15"/>
    <property type="match status" value="1"/>
</dbReference>
<dbReference type="SUPFAM" id="SSF52540">
    <property type="entry name" value="P-loop containing nucleoside triphosphate hydrolases"/>
    <property type="match status" value="1"/>
</dbReference>
<accession>A0A4R1QEW7</accession>
<dbReference type="InterPro" id="IPR027417">
    <property type="entry name" value="P-loop_NTPase"/>
</dbReference>